<dbReference type="Proteomes" id="UP000270034">
    <property type="component" value="Chromosome"/>
</dbReference>
<evidence type="ECO:0000313" key="2">
    <source>
        <dbReference type="Proteomes" id="UP000270034"/>
    </source>
</evidence>
<accession>A0A2Z5ZL26</accession>
<proteinExistence type="predicted"/>
<reference evidence="1 2" key="1">
    <citation type="submission" date="2018-02" db="EMBL/GenBank/DDBJ databases">
        <title>Acetobacter orientalis genome.</title>
        <authorList>
            <person name="Nakashima N."/>
            <person name="Tamura T."/>
        </authorList>
    </citation>
    <scope>NUCLEOTIDE SEQUENCE [LARGE SCALE GENOMIC DNA]</scope>
    <source>
        <strain evidence="1 2">FAN1</strain>
    </source>
</reference>
<protein>
    <submittedName>
        <fullName evidence="1">Glutaminase A</fullName>
    </submittedName>
</protein>
<sequence>MRFLEWLWNAQPRSGGGNCAGHLPAHTSQRPTALANAVVK</sequence>
<gene>
    <name evidence="1" type="ORF">AcetOrient_orf04421</name>
</gene>
<name>A0A2Z5ZL26_9PROT</name>
<evidence type="ECO:0000313" key="1">
    <source>
        <dbReference type="EMBL" id="BBC81261.1"/>
    </source>
</evidence>
<dbReference type="AlphaFoldDB" id="A0A2Z5ZL26"/>
<dbReference type="EMBL" id="AP018515">
    <property type="protein sequence ID" value="BBC81261.1"/>
    <property type="molecule type" value="Genomic_DNA"/>
</dbReference>
<organism evidence="1 2">
    <name type="scientific">Acetobacter orientalis</name>
    <dbReference type="NCBI Taxonomy" id="146474"/>
    <lineage>
        <taxon>Bacteria</taxon>
        <taxon>Pseudomonadati</taxon>
        <taxon>Pseudomonadota</taxon>
        <taxon>Alphaproteobacteria</taxon>
        <taxon>Acetobacterales</taxon>
        <taxon>Acetobacteraceae</taxon>
        <taxon>Acetobacter</taxon>
    </lineage>
</organism>
<dbReference type="KEGG" id="aot:AcetOri_orf04421"/>